<reference evidence="2 3" key="1">
    <citation type="submission" date="2016-10" db="EMBL/GenBank/DDBJ databases">
        <authorList>
            <person name="de Groot N.N."/>
        </authorList>
    </citation>
    <scope>NUCLEOTIDE SEQUENCE [LARGE SCALE GENOMIC DNA]</scope>
    <source>
        <strain evidence="2 3">DSM 40306</strain>
    </source>
</reference>
<dbReference type="Proteomes" id="UP000182375">
    <property type="component" value="Unassembled WGS sequence"/>
</dbReference>
<dbReference type="AlphaFoldDB" id="A0A1H4W4J5"/>
<feature type="chain" id="PRO_5010234704" description="Secreted protein" evidence="1">
    <location>
        <begin position="34"/>
        <end position="129"/>
    </location>
</feature>
<gene>
    <name evidence="2" type="ORF">SAMN04490357_3154</name>
</gene>
<feature type="signal peptide" evidence="1">
    <location>
        <begin position="1"/>
        <end position="33"/>
    </location>
</feature>
<dbReference type="GeneID" id="95512299"/>
<evidence type="ECO:0008006" key="4">
    <source>
        <dbReference type="Google" id="ProtNLM"/>
    </source>
</evidence>
<name>A0A1H4W4J5_9ACTN</name>
<dbReference type="InterPro" id="IPR006311">
    <property type="entry name" value="TAT_signal"/>
</dbReference>
<keyword evidence="1" id="KW-0732">Signal</keyword>
<evidence type="ECO:0000313" key="2">
    <source>
        <dbReference type="EMBL" id="SEC88237.1"/>
    </source>
</evidence>
<sequence>MDSGAIRRRFSLGAALLVASGLLAFAASGTAQAASGGCAGHQVRSIPFGSGVTRVYKRGDYVCAVTVARRPGAVRTMSVSVQARGSRPATDSGRYSRHAGPVTVHAGHRCVWIRGSIGGESVSTGWILC</sequence>
<accession>A0A1H4W4J5</accession>
<proteinExistence type="predicted"/>
<evidence type="ECO:0000313" key="3">
    <source>
        <dbReference type="Proteomes" id="UP000182375"/>
    </source>
</evidence>
<dbReference type="RefSeq" id="WP_074992359.1">
    <property type="nucleotide sequence ID" value="NZ_FNTD01000004.1"/>
</dbReference>
<evidence type="ECO:0000256" key="1">
    <source>
        <dbReference type="SAM" id="SignalP"/>
    </source>
</evidence>
<protein>
    <recommendedName>
        <fullName evidence="4">Secreted protein</fullName>
    </recommendedName>
</protein>
<organism evidence="2 3">
    <name type="scientific">Streptomyces misionensis</name>
    <dbReference type="NCBI Taxonomy" id="67331"/>
    <lineage>
        <taxon>Bacteria</taxon>
        <taxon>Bacillati</taxon>
        <taxon>Actinomycetota</taxon>
        <taxon>Actinomycetes</taxon>
        <taxon>Kitasatosporales</taxon>
        <taxon>Streptomycetaceae</taxon>
        <taxon>Streptomyces</taxon>
    </lineage>
</organism>
<dbReference type="EMBL" id="FNTD01000004">
    <property type="protein sequence ID" value="SEC88237.1"/>
    <property type="molecule type" value="Genomic_DNA"/>
</dbReference>
<dbReference type="STRING" id="67331.SAMN04490357_3154"/>
<dbReference type="PROSITE" id="PS51318">
    <property type="entry name" value="TAT"/>
    <property type="match status" value="1"/>
</dbReference>